<dbReference type="SUPFAM" id="SSF56235">
    <property type="entry name" value="N-terminal nucleophile aminohydrolases (Ntn hydrolases)"/>
    <property type="match status" value="1"/>
</dbReference>
<dbReference type="OrthoDB" id="9790012at2"/>
<name>A0A066UGU5_9VIBR</name>
<protein>
    <recommendedName>
        <fullName evidence="3">DUF1028 domain-containing protein</fullName>
    </recommendedName>
</protein>
<dbReference type="AlphaFoldDB" id="A0A066UGU5"/>
<evidence type="ECO:0008006" key="3">
    <source>
        <dbReference type="Google" id="ProtNLM"/>
    </source>
</evidence>
<dbReference type="Pfam" id="PF06267">
    <property type="entry name" value="DUF1028"/>
    <property type="match status" value="1"/>
</dbReference>
<dbReference type="RefSeq" id="WP_032553500.1">
    <property type="nucleotide sequence ID" value="NZ_JFFR01000033.1"/>
</dbReference>
<evidence type="ECO:0000313" key="1">
    <source>
        <dbReference type="EMBL" id="KDN26275.1"/>
    </source>
</evidence>
<dbReference type="Gene3D" id="3.60.20.10">
    <property type="entry name" value="Glutamine Phosphoribosylpyrophosphate, subunit 1, domain 1"/>
    <property type="match status" value="1"/>
</dbReference>
<comment type="caution">
    <text evidence="1">The sequence shown here is derived from an EMBL/GenBank/DDBJ whole genome shotgun (WGS) entry which is preliminary data.</text>
</comment>
<reference evidence="1 2" key="1">
    <citation type="submission" date="2014-02" db="EMBL/GenBank/DDBJ databases">
        <title>Vibrio fortis Dalian14 Genome Sequencing.</title>
        <authorList>
            <person name="Wang Y."/>
            <person name="Song L."/>
            <person name="Liu G."/>
            <person name="Ding J."/>
        </authorList>
    </citation>
    <scope>NUCLEOTIDE SEQUENCE [LARGE SCALE GENOMIC DNA]</scope>
    <source>
        <strain evidence="1 2">Dalian14</strain>
    </source>
</reference>
<dbReference type="InterPro" id="IPR029055">
    <property type="entry name" value="Ntn_hydrolases_N"/>
</dbReference>
<gene>
    <name evidence="1" type="ORF">VFDL14_10295</name>
</gene>
<dbReference type="PANTHER" id="PTHR39328:SF1">
    <property type="entry name" value="BLL2871 PROTEIN"/>
    <property type="match status" value="1"/>
</dbReference>
<dbReference type="InterPro" id="IPR010430">
    <property type="entry name" value="DUF1028"/>
</dbReference>
<sequence length="233" mass="25145">MTISLIHVNPNTGLSASISATGGVSVGGYVNHSWRGVGACATQGLFTNPWYADKARELFILGKTAAQVVESLKAGDAEYSKRQCMVMDKNGDSAFIHGDDNIPYVGSIAYPTIAVAGNMLESDKVLQAFSDSFITQATQNPSSILEDGVPVYRDNYEAELPEILITALEAALQAGGDKRGTFSASLRVESLTKAPIDIRVDWADRCLISELRKVLGRVREAGFQDFLNNLPNR</sequence>
<keyword evidence="2" id="KW-1185">Reference proteome</keyword>
<evidence type="ECO:0000313" key="2">
    <source>
        <dbReference type="Proteomes" id="UP000027219"/>
    </source>
</evidence>
<dbReference type="PANTHER" id="PTHR39328">
    <property type="entry name" value="BLL2871 PROTEIN"/>
    <property type="match status" value="1"/>
</dbReference>
<proteinExistence type="predicted"/>
<dbReference type="Proteomes" id="UP000027219">
    <property type="component" value="Unassembled WGS sequence"/>
</dbReference>
<accession>A0A066UGU5</accession>
<organism evidence="1 2">
    <name type="scientific">Vibrio fortis</name>
    <dbReference type="NCBI Taxonomy" id="212667"/>
    <lineage>
        <taxon>Bacteria</taxon>
        <taxon>Pseudomonadati</taxon>
        <taxon>Pseudomonadota</taxon>
        <taxon>Gammaproteobacteria</taxon>
        <taxon>Vibrionales</taxon>
        <taxon>Vibrionaceae</taxon>
        <taxon>Vibrio</taxon>
    </lineage>
</organism>
<dbReference type="EMBL" id="JFFR01000033">
    <property type="protein sequence ID" value="KDN26275.1"/>
    <property type="molecule type" value="Genomic_DNA"/>
</dbReference>
<dbReference type="STRING" id="212667.VFDL14_10295"/>